<gene>
    <name evidence="1" type="ORF">UFOPK3772_01412</name>
</gene>
<name>A0A6J7K3S1_9ZZZZ</name>
<accession>A0A6J7K3S1</accession>
<sequence length="47" mass="5403">MSNASTFSDARVPTEAELRARSNLGRQLWRFVVLNFKMIVMVTKGHH</sequence>
<protein>
    <submittedName>
        <fullName evidence="1">Unannotated protein</fullName>
    </submittedName>
</protein>
<reference evidence="1" key="1">
    <citation type="submission" date="2020-05" db="EMBL/GenBank/DDBJ databases">
        <authorList>
            <person name="Chiriac C."/>
            <person name="Salcher M."/>
            <person name="Ghai R."/>
            <person name="Kavagutti S V."/>
        </authorList>
    </citation>
    <scope>NUCLEOTIDE SEQUENCE</scope>
</reference>
<dbReference type="AlphaFoldDB" id="A0A6J7K3S1"/>
<evidence type="ECO:0000313" key="1">
    <source>
        <dbReference type="EMBL" id="CAB4948984.1"/>
    </source>
</evidence>
<organism evidence="1">
    <name type="scientific">freshwater metagenome</name>
    <dbReference type="NCBI Taxonomy" id="449393"/>
    <lineage>
        <taxon>unclassified sequences</taxon>
        <taxon>metagenomes</taxon>
        <taxon>ecological metagenomes</taxon>
    </lineage>
</organism>
<dbReference type="EMBL" id="CAFBNE010000039">
    <property type="protein sequence ID" value="CAB4948984.1"/>
    <property type="molecule type" value="Genomic_DNA"/>
</dbReference>
<proteinExistence type="predicted"/>